<accession>A0A484WTH0</accession>
<evidence type="ECO:0000313" key="3">
    <source>
        <dbReference type="Proteomes" id="UP000351155"/>
    </source>
</evidence>
<reference evidence="2 3" key="1">
    <citation type="submission" date="2019-03" db="EMBL/GenBank/DDBJ databases">
        <authorList>
            <consortium name="Pathogen Informatics"/>
        </authorList>
    </citation>
    <scope>NUCLEOTIDE SEQUENCE [LARGE SCALE GENOMIC DNA]</scope>
    <source>
        <strain evidence="2 3">NCTC12126</strain>
    </source>
</reference>
<evidence type="ECO:0000256" key="1">
    <source>
        <dbReference type="SAM" id="SignalP"/>
    </source>
</evidence>
<gene>
    <name evidence="2" type="ORF">NCTC12126_00931</name>
</gene>
<dbReference type="AlphaFoldDB" id="A0A484WTH0"/>
<keyword evidence="1" id="KW-0732">Signal</keyword>
<evidence type="ECO:0000313" key="2">
    <source>
        <dbReference type="EMBL" id="VFS14352.1"/>
    </source>
</evidence>
<protein>
    <submittedName>
        <fullName evidence="2">Uncharacterized protein</fullName>
    </submittedName>
</protein>
<sequence>MKKIALAILMTISTPALSELWYVSPGGKSSNVSSGEIQARSTDDAAAYVVRCSNPKSDAVTISDALIIFDRQITNNTVDVRVGKAYDKEPFLFSSEWKVMREKHSATLSPPRGIHLRDFMLDGGSLEVRFITDHGPDIVKFSLEGFASAYRKLIHSCK</sequence>
<feature type="signal peptide" evidence="1">
    <location>
        <begin position="1"/>
        <end position="18"/>
    </location>
</feature>
<dbReference type="Proteomes" id="UP000351155">
    <property type="component" value="Unassembled WGS sequence"/>
</dbReference>
<organism evidence="2 3">
    <name type="scientific">Enterobacter cancerogenus</name>
    <dbReference type="NCBI Taxonomy" id="69218"/>
    <lineage>
        <taxon>Bacteria</taxon>
        <taxon>Pseudomonadati</taxon>
        <taxon>Pseudomonadota</taxon>
        <taxon>Gammaproteobacteria</taxon>
        <taxon>Enterobacterales</taxon>
        <taxon>Enterobacteriaceae</taxon>
        <taxon>Enterobacter</taxon>
        <taxon>Enterobacter cloacae complex</taxon>
    </lineage>
</organism>
<dbReference type="EMBL" id="CAADIW010000004">
    <property type="protein sequence ID" value="VFS14352.1"/>
    <property type="molecule type" value="Genomic_DNA"/>
</dbReference>
<proteinExistence type="predicted"/>
<feature type="chain" id="PRO_5019723498" evidence="1">
    <location>
        <begin position="19"/>
        <end position="158"/>
    </location>
</feature>
<name>A0A484WTH0_9ENTR</name>